<keyword evidence="9" id="KW-0539">Nucleus</keyword>
<feature type="region of interest" description="Disordered" evidence="11">
    <location>
        <begin position="597"/>
        <end position="624"/>
    </location>
</feature>
<reference evidence="13 14" key="2">
    <citation type="submission" date="2018-11" db="EMBL/GenBank/DDBJ databases">
        <authorList>
            <consortium name="Pathogen Informatics"/>
        </authorList>
    </citation>
    <scope>NUCLEOTIDE SEQUENCE [LARGE SCALE GENOMIC DNA]</scope>
</reference>
<evidence type="ECO:0000313" key="14">
    <source>
        <dbReference type="Proteomes" id="UP000278627"/>
    </source>
</evidence>
<dbReference type="Proteomes" id="UP000278627">
    <property type="component" value="Unassembled WGS sequence"/>
</dbReference>
<evidence type="ECO:0000256" key="7">
    <source>
        <dbReference type="ARBA" id="ARBA00023125"/>
    </source>
</evidence>
<dbReference type="InterPro" id="IPR047520">
    <property type="entry name" value="XPF_nuclease"/>
</dbReference>
<evidence type="ECO:0000256" key="6">
    <source>
        <dbReference type="ARBA" id="ARBA00022801"/>
    </source>
</evidence>
<dbReference type="GO" id="GO:0000724">
    <property type="term" value="P:double-strand break repair via homologous recombination"/>
    <property type="evidence" value="ECO:0007669"/>
    <property type="project" value="TreeGrafter"/>
</dbReference>
<dbReference type="GO" id="GO:1901255">
    <property type="term" value="P:nucleotide-excision repair involved in interstrand cross-link repair"/>
    <property type="evidence" value="ECO:0007669"/>
    <property type="project" value="TreeGrafter"/>
</dbReference>
<evidence type="ECO:0000256" key="3">
    <source>
        <dbReference type="ARBA" id="ARBA00022722"/>
    </source>
</evidence>
<dbReference type="PANTHER" id="PTHR10150">
    <property type="entry name" value="DNA REPAIR ENDONUCLEASE XPF"/>
    <property type="match status" value="1"/>
</dbReference>
<proteinExistence type="inferred from homology"/>
<evidence type="ECO:0000256" key="2">
    <source>
        <dbReference type="ARBA" id="ARBA00010015"/>
    </source>
</evidence>
<dbReference type="GO" id="GO:0000712">
    <property type="term" value="P:resolution of meiotic recombination intermediates"/>
    <property type="evidence" value="ECO:0007669"/>
    <property type="project" value="TreeGrafter"/>
</dbReference>
<feature type="domain" description="ERCC4" evidence="12">
    <location>
        <begin position="753"/>
        <end position="833"/>
    </location>
</feature>
<keyword evidence="3" id="KW-0540">Nuclease</keyword>
<dbReference type="GO" id="GO:0000110">
    <property type="term" value="C:nucleotide-excision repair factor 1 complex"/>
    <property type="evidence" value="ECO:0007669"/>
    <property type="project" value="TreeGrafter"/>
</dbReference>
<dbReference type="FunFam" id="3.40.50.10130:FF:000002">
    <property type="entry name" value="DNA repair endonuclease XPF"/>
    <property type="match status" value="1"/>
</dbReference>
<dbReference type="InterPro" id="IPR011335">
    <property type="entry name" value="Restrct_endonuc-II-like"/>
</dbReference>
<dbReference type="EMBL" id="UZAD01013164">
    <property type="protein sequence ID" value="VDN90952.1"/>
    <property type="molecule type" value="Genomic_DNA"/>
</dbReference>
<dbReference type="Gene3D" id="3.40.50.10130">
    <property type="match status" value="1"/>
</dbReference>
<dbReference type="Gene3D" id="1.10.150.20">
    <property type="entry name" value="5' to 3' exonuclease, C-terminal subdomain"/>
    <property type="match status" value="1"/>
</dbReference>
<gene>
    <name evidence="13" type="ORF">BPAG_LOCUS9766</name>
</gene>
<dbReference type="GO" id="GO:0003697">
    <property type="term" value="F:single-stranded DNA binding"/>
    <property type="evidence" value="ECO:0007669"/>
    <property type="project" value="TreeGrafter"/>
</dbReference>
<feature type="compositionally biased region" description="Polar residues" evidence="11">
    <location>
        <begin position="601"/>
        <end position="624"/>
    </location>
</feature>
<evidence type="ECO:0000256" key="11">
    <source>
        <dbReference type="SAM" id="MobiDB-lite"/>
    </source>
</evidence>
<dbReference type="Pfam" id="PF02732">
    <property type="entry name" value="ERCC4"/>
    <property type="match status" value="1"/>
</dbReference>
<sequence length="997" mass="114222">MQLCQSRYLDFQSICSSKFRYSEFYSSLALVWESEKAEPHENHEREMKEEGIRAVDMSFTSLSNTWVTVSGIKKMSEVTSSVEKAEVITRPRNKLGEDEDMIELLTFERNIMLDTYADDVLFVFASGLGMERFILHHLHLYCDPQLLVFIINTTPQDDTYFLSRLRDSKVKCPPKIITADCSIKDRESLYMEGGIQFITSRILMVDLLQERVPVKNVAGIIVHRAHQLLSGFQESFILRLYRERKAGGFVKAFSDNPGALSGMGVLQRLLNRLYIRRVRLLPRFDVDVKSSLDPCSPHMIEITPDLPHAMRKIQSLLVDIIRTCVRELKQASLSADNIPDEESMQPASGLLPSSLEIQLKGRHFSITEKQQRLLADLKQLRNLLYKAEELDPITLYCSLDEVRNNKDLITTNSGWLFTQTASKLFAEADRLCKIKSDTKQSVLEPPKWKALLKILEEIKINYKMERMNSEKEPTVLLIGAGNEVCRQLRDIVSWGVAKFLWIKNEQLGQKFINGKGEIEPEAQPSWDPSQIVLFANNSEGETGSEIINNLKVLQKEFTQRNRKRRRLFEDIKKKHDSGKQARLMRFGIVQIKKMTKEEESASTSNINVEDDQSGNPSDSEGVGIQNQDPLLVIVPSGDRYNLIRQLETFEPQVVILYHSDMVSLRLLEMYKACHSHIPLTIYIVMYGNSNEEERYLCSLRKEQIAFEEMVREQGTLMSAREYETDREESHRLILMRSTRDAGGRANQNEGNPKVIVDMREFQSELPTVLYKRGIDLLPATIEVGDYILSPNIAVERKALDDLTQSLHSGRIFKQIEQMLRHYKNVILLIEANVKDDYKKVNGGPFQGELSRRCRETRSLFTILVRAYPAMNVIWTLDPAHSSEMFEELKLNEPDPDLIQTLAVKSDLEKCTDLPDSESGDKAVSRRSNSVLHRQMTRLPRISSGEVTRLMKCGKMKCLLDVVNSDVDELASVLSNKELSSSLHCFFNTDLKLKALMQ</sequence>
<dbReference type="InterPro" id="IPR006166">
    <property type="entry name" value="ERCC4_domain"/>
</dbReference>
<keyword evidence="8" id="KW-0234">DNA repair</keyword>
<dbReference type="PANTHER" id="PTHR10150:SF0">
    <property type="entry name" value="DNA REPAIR ENDONUCLEASE XPF"/>
    <property type="match status" value="1"/>
</dbReference>
<name>A0A0N4TMW4_BRUPA</name>
<keyword evidence="4" id="KW-0255">Endonuclease</keyword>
<dbReference type="SMART" id="SM00891">
    <property type="entry name" value="ERCC4"/>
    <property type="match status" value="1"/>
</dbReference>
<dbReference type="WBParaSite" id="BPAG_0000980401-mRNA-1">
    <property type="protein sequence ID" value="BPAG_0000980401-mRNA-1"/>
    <property type="gene ID" value="BPAG_0000980401"/>
</dbReference>
<evidence type="ECO:0000256" key="8">
    <source>
        <dbReference type="ARBA" id="ARBA00023204"/>
    </source>
</evidence>
<accession>A0A0N4TMW4</accession>
<evidence type="ECO:0000313" key="13">
    <source>
        <dbReference type="EMBL" id="VDN90952.1"/>
    </source>
</evidence>
<keyword evidence="6" id="KW-0378">Hydrolase</keyword>
<reference evidence="15" key="1">
    <citation type="submission" date="2017-02" db="UniProtKB">
        <authorList>
            <consortium name="WormBaseParasite"/>
        </authorList>
    </citation>
    <scope>IDENTIFICATION</scope>
</reference>
<comment type="similarity">
    <text evidence="2">Belongs to the XPF family.</text>
</comment>
<dbReference type="GO" id="GO:0000014">
    <property type="term" value="F:single-stranded DNA endodeoxyribonuclease activity"/>
    <property type="evidence" value="ECO:0007669"/>
    <property type="project" value="TreeGrafter"/>
</dbReference>
<keyword evidence="5" id="KW-0227">DNA damage</keyword>
<dbReference type="STRING" id="6280.A0A0N4TMW4"/>
<dbReference type="AlphaFoldDB" id="A0A0N4TMW4"/>
<evidence type="ECO:0000313" key="15">
    <source>
        <dbReference type="WBParaSite" id="BPAG_0000980401-mRNA-1"/>
    </source>
</evidence>
<evidence type="ECO:0000256" key="9">
    <source>
        <dbReference type="ARBA" id="ARBA00023242"/>
    </source>
</evidence>
<evidence type="ECO:0000256" key="1">
    <source>
        <dbReference type="ARBA" id="ARBA00004123"/>
    </source>
</evidence>
<comment type="subcellular location">
    <subcellularLocation>
        <location evidence="1">Nucleus</location>
    </subcellularLocation>
</comment>
<evidence type="ECO:0000256" key="5">
    <source>
        <dbReference type="ARBA" id="ARBA00022763"/>
    </source>
</evidence>
<keyword evidence="7" id="KW-0238">DNA-binding</keyword>
<evidence type="ECO:0000256" key="10">
    <source>
        <dbReference type="ARBA" id="ARBA00072370"/>
    </source>
</evidence>
<dbReference type="SUPFAM" id="SSF52980">
    <property type="entry name" value="Restriction endonuclease-like"/>
    <property type="match status" value="1"/>
</dbReference>
<keyword evidence="14" id="KW-1185">Reference proteome</keyword>
<dbReference type="GO" id="GO:0003684">
    <property type="term" value="F:damaged DNA binding"/>
    <property type="evidence" value="ECO:0007669"/>
    <property type="project" value="TreeGrafter"/>
</dbReference>
<evidence type="ECO:0000259" key="12">
    <source>
        <dbReference type="SMART" id="SM00891"/>
    </source>
</evidence>
<protein>
    <recommendedName>
        <fullName evidence="10">DNA repair endonuclease XPF</fullName>
    </recommendedName>
</protein>
<organism evidence="15">
    <name type="scientific">Brugia pahangi</name>
    <name type="common">Filarial nematode worm</name>
    <dbReference type="NCBI Taxonomy" id="6280"/>
    <lineage>
        <taxon>Eukaryota</taxon>
        <taxon>Metazoa</taxon>
        <taxon>Ecdysozoa</taxon>
        <taxon>Nematoda</taxon>
        <taxon>Chromadorea</taxon>
        <taxon>Rhabditida</taxon>
        <taxon>Spirurina</taxon>
        <taxon>Spiruromorpha</taxon>
        <taxon>Filarioidea</taxon>
        <taxon>Onchocercidae</taxon>
        <taxon>Brugia</taxon>
    </lineage>
</organism>
<evidence type="ECO:0000256" key="4">
    <source>
        <dbReference type="ARBA" id="ARBA00022759"/>
    </source>
</evidence>
<dbReference type="CDD" id="cd20078">
    <property type="entry name" value="XPF_nuclease_XPF_euk"/>
    <property type="match status" value="1"/>
</dbReference>